<keyword evidence="2" id="KW-0812">Transmembrane</keyword>
<feature type="transmembrane region" description="Helical" evidence="2">
    <location>
        <begin position="146"/>
        <end position="175"/>
    </location>
</feature>
<dbReference type="AlphaFoldDB" id="A0A3N2PPM8"/>
<keyword evidence="2" id="KW-1133">Transmembrane helix</keyword>
<sequence length="211" mass="24387">MKDRCLVLVFEARNEQRHLPFHPVTQGTFFASWNTRPPCDQCSALALLSPNREGHQSMMDHRGERKRSKASAVPGNRPTRRHAMLVRSKHQRASPPNRSTRSCTMLPQGVSQMLPQICSASARTWLGPSQPCHASRSCTIFRLTSLIPALVLCLPFLLFFLFPFLFLFFFCFFLFPRFLFFLSSRPLRSRQGVHEYLYRTDLRRRVALVAT</sequence>
<accession>A0A3N2PPM8</accession>
<keyword evidence="4" id="KW-1185">Reference proteome</keyword>
<dbReference type="RefSeq" id="XP_028464264.1">
    <property type="nucleotide sequence ID" value="XM_028607328.1"/>
</dbReference>
<keyword evidence="2" id="KW-0472">Membrane</keyword>
<proteinExistence type="predicted"/>
<protein>
    <recommendedName>
        <fullName evidence="5">Transmembrane protein</fullName>
    </recommendedName>
</protein>
<evidence type="ECO:0000313" key="3">
    <source>
        <dbReference type="EMBL" id="ROT36458.1"/>
    </source>
</evidence>
<name>A0A3N2PPM8_SODAK</name>
<reference evidence="3 4" key="1">
    <citation type="journal article" date="2018" name="Mol. Ecol.">
        <title>The obligate alkalophilic soda-lake fungus Sodiomyces alkalinus has shifted to a protein diet.</title>
        <authorList>
            <person name="Grum-Grzhimaylo A.A."/>
            <person name="Falkoski D.L."/>
            <person name="van den Heuvel J."/>
            <person name="Valero-Jimenez C.A."/>
            <person name="Min B."/>
            <person name="Choi I.G."/>
            <person name="Lipzen A."/>
            <person name="Daum C.G."/>
            <person name="Aanen D.K."/>
            <person name="Tsang A."/>
            <person name="Henrissat B."/>
            <person name="Bilanenko E.N."/>
            <person name="de Vries R.P."/>
            <person name="van Kan J.A.L."/>
            <person name="Grigoriev I.V."/>
            <person name="Debets A.J.M."/>
        </authorList>
    </citation>
    <scope>NUCLEOTIDE SEQUENCE [LARGE SCALE GENOMIC DNA]</scope>
    <source>
        <strain evidence="3 4">F11</strain>
    </source>
</reference>
<evidence type="ECO:0000256" key="2">
    <source>
        <dbReference type="SAM" id="Phobius"/>
    </source>
</evidence>
<dbReference type="Proteomes" id="UP000272025">
    <property type="component" value="Unassembled WGS sequence"/>
</dbReference>
<feature type="compositionally biased region" description="Basic and acidic residues" evidence="1">
    <location>
        <begin position="54"/>
        <end position="63"/>
    </location>
</feature>
<gene>
    <name evidence="3" type="ORF">SODALDRAFT_220085</name>
</gene>
<feature type="region of interest" description="Disordered" evidence="1">
    <location>
        <begin position="54"/>
        <end position="81"/>
    </location>
</feature>
<evidence type="ECO:0000313" key="4">
    <source>
        <dbReference type="Proteomes" id="UP000272025"/>
    </source>
</evidence>
<evidence type="ECO:0008006" key="5">
    <source>
        <dbReference type="Google" id="ProtNLM"/>
    </source>
</evidence>
<dbReference type="GeneID" id="39575806"/>
<organism evidence="3 4">
    <name type="scientific">Sodiomyces alkalinus (strain CBS 110278 / VKM F-3762 / F11)</name>
    <name type="common">Alkaliphilic filamentous fungus</name>
    <dbReference type="NCBI Taxonomy" id="1314773"/>
    <lineage>
        <taxon>Eukaryota</taxon>
        <taxon>Fungi</taxon>
        <taxon>Dikarya</taxon>
        <taxon>Ascomycota</taxon>
        <taxon>Pezizomycotina</taxon>
        <taxon>Sordariomycetes</taxon>
        <taxon>Hypocreomycetidae</taxon>
        <taxon>Glomerellales</taxon>
        <taxon>Plectosphaerellaceae</taxon>
        <taxon>Sodiomyces</taxon>
    </lineage>
</organism>
<dbReference type="EMBL" id="ML119059">
    <property type="protein sequence ID" value="ROT36458.1"/>
    <property type="molecule type" value="Genomic_DNA"/>
</dbReference>
<evidence type="ECO:0000256" key="1">
    <source>
        <dbReference type="SAM" id="MobiDB-lite"/>
    </source>
</evidence>